<reference evidence="1 2" key="1">
    <citation type="submission" date="2020-05" db="EMBL/GenBank/DDBJ databases">
        <title>Genome Sequencing of Type Strains.</title>
        <authorList>
            <person name="Lemaire J.F."/>
            <person name="Inderbitzin P."/>
            <person name="Gregorio O.A."/>
            <person name="Collins S.B."/>
            <person name="Wespe N."/>
            <person name="Knight-Connoni V."/>
        </authorList>
    </citation>
    <scope>NUCLEOTIDE SEQUENCE [LARGE SCALE GENOMIC DNA]</scope>
    <source>
        <strain evidence="1 2">LMG 21957</strain>
    </source>
</reference>
<keyword evidence="2" id="KW-1185">Reference proteome</keyword>
<gene>
    <name evidence="1" type="ORF">HP552_01000</name>
</gene>
<dbReference type="RefSeq" id="WP_217506277.1">
    <property type="nucleotide sequence ID" value="NZ_JABMCB010000102.1"/>
</dbReference>
<proteinExistence type="predicted"/>
<feature type="non-terminal residue" evidence="1">
    <location>
        <position position="1"/>
    </location>
</feature>
<dbReference type="AlphaFoldDB" id="A0A7Y6BRV2"/>
<organism evidence="1 2">
    <name type="scientific">Paenibacillus xylanilyticus</name>
    <dbReference type="NCBI Taxonomy" id="248903"/>
    <lineage>
        <taxon>Bacteria</taxon>
        <taxon>Bacillati</taxon>
        <taxon>Bacillota</taxon>
        <taxon>Bacilli</taxon>
        <taxon>Bacillales</taxon>
        <taxon>Paenibacillaceae</taxon>
        <taxon>Paenibacillus</taxon>
    </lineage>
</organism>
<accession>A0A7Y6BRV2</accession>
<evidence type="ECO:0000313" key="2">
    <source>
        <dbReference type="Proteomes" id="UP000526125"/>
    </source>
</evidence>
<name>A0A7Y6BRV2_9BACL</name>
<evidence type="ECO:0000313" key="1">
    <source>
        <dbReference type="EMBL" id="NUU73872.1"/>
    </source>
</evidence>
<dbReference type="EMBL" id="JABMCB010000102">
    <property type="protein sequence ID" value="NUU73872.1"/>
    <property type="molecule type" value="Genomic_DNA"/>
</dbReference>
<sequence>VTQPLEGTPITATVVAGSKAGEYIVTYHNGAQETVKTLTVAFVVQAAAPVISNVYFKAETSDPHMIVHRDTVKLTFITNQHVTPLSNFKINGSNITSFTSIEQRDGVWENIATYITDDSEPYGRMNFQINVKNDAGLYSLTTEETSDASYVEVMKRSNLQISPEGKPDAVTDQQFTIPVSIQGDDLGTLFYNNKVRYFAFLWNTTSDDITVGSLFGEAPEVMHDGKDGQPLVLAWGSDEGHPLKDYADAYATGVTSDLPITFHKEGTFVINFSLRAIDSIYGGPWVSSATTVTEDMPSFFKVENVKTSATYGFDLNVADSYEKRELLSQAPIGDSPEELAGLNPVHVKLKELTPGTVYEGKARIAPIGAQNVQLWAKDSAGNWYDINQTGWGPAEGFDINLETTTEVYVLVGIEAGDQVELTFNLVEAANTTNVIATKKISANAVDVTLHP</sequence>
<comment type="caution">
    <text evidence="1">The sequence shown here is derived from an EMBL/GenBank/DDBJ whole genome shotgun (WGS) entry which is preliminary data.</text>
</comment>
<dbReference type="Proteomes" id="UP000526125">
    <property type="component" value="Unassembled WGS sequence"/>
</dbReference>
<protein>
    <submittedName>
        <fullName evidence="1">Uncharacterized protein</fullName>
    </submittedName>
</protein>